<evidence type="ECO:0008006" key="4">
    <source>
        <dbReference type="Google" id="ProtNLM"/>
    </source>
</evidence>
<reference evidence="2 3" key="1">
    <citation type="submission" date="2019-01" db="EMBL/GenBank/DDBJ databases">
        <title>Draft genome sequences of three monokaryotic isolates of the white-rot basidiomycete fungus Dichomitus squalens.</title>
        <authorList>
            <consortium name="DOE Joint Genome Institute"/>
            <person name="Lopez S.C."/>
            <person name="Andreopoulos B."/>
            <person name="Pangilinan J."/>
            <person name="Lipzen A."/>
            <person name="Riley R."/>
            <person name="Ahrendt S."/>
            <person name="Ng V."/>
            <person name="Barry K."/>
            <person name="Daum C."/>
            <person name="Grigoriev I.V."/>
            <person name="Hilden K.S."/>
            <person name="Makela M.R."/>
            <person name="de Vries R.P."/>
        </authorList>
    </citation>
    <scope>NUCLEOTIDE SEQUENCE [LARGE SCALE GENOMIC DNA]</scope>
    <source>
        <strain evidence="2 3">CBS 464.89</strain>
    </source>
</reference>
<sequence>MLLTSVRAPKNPFGPFARSAIWQDLASLMDGAPALPRLTSVFLIGRFARTHSSAPSSLNLGCLALIHSSVREVRLQLSPWAQDQDALQRLMSRIFTSAPDLESLRSVYSPESLGHPGFLTHFPHVHHVTIDVELHSGDLRNLARLPALRHLSIFLPSLCSDRVVFPSVTHLCVRGLWESISDSLESAHIPQLRSLSISTGTEDAQSLTDTSRLLHVIVTAYATLERLSIYIDACDHIVYLEDVNLPPLEPRPAGRLADVIQPLLSLRALRNVSLCFEGYDLEYTSDDVQAFSEAWPRLEELRFDFGVAIEPRAGNRDRLARPHSSQLSTPARFRSTRDGRRGGHAHGSQCCCDSACDSVRVGHSTRGIPRDE</sequence>
<gene>
    <name evidence="2" type="ORF">BD310DRAFT_359418</name>
</gene>
<name>A0A4Q9PZQ9_9APHY</name>
<keyword evidence="3" id="KW-1185">Reference proteome</keyword>
<feature type="region of interest" description="Disordered" evidence="1">
    <location>
        <begin position="316"/>
        <end position="349"/>
    </location>
</feature>
<dbReference type="Gene3D" id="3.80.10.10">
    <property type="entry name" value="Ribonuclease Inhibitor"/>
    <property type="match status" value="1"/>
</dbReference>
<evidence type="ECO:0000256" key="1">
    <source>
        <dbReference type="SAM" id="MobiDB-lite"/>
    </source>
</evidence>
<proteinExistence type="predicted"/>
<evidence type="ECO:0000313" key="2">
    <source>
        <dbReference type="EMBL" id="TBU60076.1"/>
    </source>
</evidence>
<dbReference type="InterPro" id="IPR032675">
    <property type="entry name" value="LRR_dom_sf"/>
</dbReference>
<accession>A0A4Q9PZQ9</accession>
<dbReference type="Proteomes" id="UP000292082">
    <property type="component" value="Unassembled WGS sequence"/>
</dbReference>
<dbReference type="STRING" id="114155.A0A4Q9PZQ9"/>
<protein>
    <recommendedName>
        <fullName evidence="4">F-box domain-containing protein</fullName>
    </recommendedName>
</protein>
<evidence type="ECO:0000313" key="3">
    <source>
        <dbReference type="Proteomes" id="UP000292082"/>
    </source>
</evidence>
<organism evidence="2 3">
    <name type="scientific">Dichomitus squalens</name>
    <dbReference type="NCBI Taxonomy" id="114155"/>
    <lineage>
        <taxon>Eukaryota</taxon>
        <taxon>Fungi</taxon>
        <taxon>Dikarya</taxon>
        <taxon>Basidiomycota</taxon>
        <taxon>Agaricomycotina</taxon>
        <taxon>Agaricomycetes</taxon>
        <taxon>Polyporales</taxon>
        <taxon>Polyporaceae</taxon>
        <taxon>Dichomitus</taxon>
    </lineage>
</organism>
<dbReference type="AlphaFoldDB" id="A0A4Q9PZQ9"/>
<dbReference type="EMBL" id="ML145108">
    <property type="protein sequence ID" value="TBU60076.1"/>
    <property type="molecule type" value="Genomic_DNA"/>
</dbReference>